<dbReference type="HOGENOM" id="CLU_2547461_0_0_1"/>
<gene>
    <name evidence="1" type="ORF">GSPATT00012490001</name>
</gene>
<protein>
    <submittedName>
        <fullName evidence="1">Uncharacterized protein</fullName>
    </submittedName>
</protein>
<keyword evidence="2" id="KW-1185">Reference proteome</keyword>
<sequence>MPNTSIVMVNQQKRSVQFSEQDTVHIVENWKEFNYIPKEIKIKGRKLKAEKIVIRTDLENYILEKYNRIKSTLKEFTNSCSFI</sequence>
<reference evidence="1 2" key="1">
    <citation type="journal article" date="2006" name="Nature">
        <title>Global trends of whole-genome duplications revealed by the ciliate Paramecium tetraurelia.</title>
        <authorList>
            <consortium name="Genoscope"/>
            <person name="Aury J.-M."/>
            <person name="Jaillon O."/>
            <person name="Duret L."/>
            <person name="Noel B."/>
            <person name="Jubin C."/>
            <person name="Porcel B.M."/>
            <person name="Segurens B."/>
            <person name="Daubin V."/>
            <person name="Anthouard V."/>
            <person name="Aiach N."/>
            <person name="Arnaiz O."/>
            <person name="Billaut A."/>
            <person name="Beisson J."/>
            <person name="Blanc I."/>
            <person name="Bouhouche K."/>
            <person name="Camara F."/>
            <person name="Duharcourt S."/>
            <person name="Guigo R."/>
            <person name="Gogendeau D."/>
            <person name="Katinka M."/>
            <person name="Keller A.-M."/>
            <person name="Kissmehl R."/>
            <person name="Klotz C."/>
            <person name="Koll F."/>
            <person name="Le Moue A."/>
            <person name="Lepere C."/>
            <person name="Malinsky S."/>
            <person name="Nowacki M."/>
            <person name="Nowak J.K."/>
            <person name="Plattner H."/>
            <person name="Poulain J."/>
            <person name="Ruiz F."/>
            <person name="Serrano V."/>
            <person name="Zagulski M."/>
            <person name="Dessen P."/>
            <person name="Betermier M."/>
            <person name="Weissenbach J."/>
            <person name="Scarpelli C."/>
            <person name="Schachter V."/>
            <person name="Sperling L."/>
            <person name="Meyer E."/>
            <person name="Cohen J."/>
            <person name="Wincker P."/>
        </authorList>
    </citation>
    <scope>NUCLEOTIDE SEQUENCE [LARGE SCALE GENOMIC DNA]</scope>
    <source>
        <strain evidence="1 2">Stock d4-2</strain>
    </source>
</reference>
<organism evidence="1 2">
    <name type="scientific">Paramecium tetraurelia</name>
    <dbReference type="NCBI Taxonomy" id="5888"/>
    <lineage>
        <taxon>Eukaryota</taxon>
        <taxon>Sar</taxon>
        <taxon>Alveolata</taxon>
        <taxon>Ciliophora</taxon>
        <taxon>Intramacronucleata</taxon>
        <taxon>Oligohymenophorea</taxon>
        <taxon>Peniculida</taxon>
        <taxon>Parameciidae</taxon>
        <taxon>Paramecium</taxon>
    </lineage>
</organism>
<dbReference type="KEGG" id="ptm:GSPATT00012490001"/>
<dbReference type="Proteomes" id="UP000000600">
    <property type="component" value="Unassembled WGS sequence"/>
</dbReference>
<name>A0D1P9_PARTE</name>
<dbReference type="InParanoid" id="A0D1P9"/>
<accession>A0D1P9</accession>
<dbReference type="OrthoDB" id="295530at2759"/>
<evidence type="ECO:0000313" key="1">
    <source>
        <dbReference type="EMBL" id="CAK76966.1"/>
    </source>
</evidence>
<dbReference type="GeneID" id="5030148"/>
<dbReference type="EMBL" id="CT868252">
    <property type="protein sequence ID" value="CAK76966.1"/>
    <property type="molecule type" value="Genomic_DNA"/>
</dbReference>
<dbReference type="RefSeq" id="XP_001444363.1">
    <property type="nucleotide sequence ID" value="XM_001444326.1"/>
</dbReference>
<evidence type="ECO:0000313" key="2">
    <source>
        <dbReference type="Proteomes" id="UP000000600"/>
    </source>
</evidence>
<dbReference type="OMA" id="SIVMVNQ"/>
<dbReference type="AlphaFoldDB" id="A0D1P9"/>
<proteinExistence type="predicted"/>